<feature type="domain" description="Superoxide dismutase copper/zinc binding" evidence="4">
    <location>
        <begin position="41"/>
        <end position="174"/>
    </location>
</feature>
<dbReference type="AlphaFoldDB" id="A0A261TTY9"/>
<comment type="similarity">
    <text evidence="1">Belongs to the Cu-Zn superoxide dismutase family.</text>
</comment>
<keyword evidence="6" id="KW-1185">Reference proteome</keyword>
<feature type="chain" id="PRO_5012785805" evidence="3">
    <location>
        <begin position="23"/>
        <end position="176"/>
    </location>
</feature>
<dbReference type="NCBIfam" id="NF007628">
    <property type="entry name" value="PRK10290.1"/>
    <property type="match status" value="1"/>
</dbReference>
<dbReference type="InterPro" id="IPR024134">
    <property type="entry name" value="SOD_Cu/Zn_/chaperone"/>
</dbReference>
<reference evidence="5 6" key="1">
    <citation type="submission" date="2017-05" db="EMBL/GenBank/DDBJ databases">
        <title>Complete and WGS of Bordetella genogroups.</title>
        <authorList>
            <person name="Spilker T."/>
            <person name="LiPuma J."/>
        </authorList>
    </citation>
    <scope>NUCLEOTIDE SEQUENCE [LARGE SCALE GENOMIC DNA]</scope>
    <source>
        <strain evidence="5 6">AU9919</strain>
    </source>
</reference>
<dbReference type="Pfam" id="PF00080">
    <property type="entry name" value="Sod_Cu"/>
    <property type="match status" value="1"/>
</dbReference>
<feature type="signal peptide" evidence="3">
    <location>
        <begin position="1"/>
        <end position="22"/>
    </location>
</feature>
<dbReference type="InterPro" id="IPR036423">
    <property type="entry name" value="SOD-like_Cu/Zn_dom_sf"/>
</dbReference>
<dbReference type="GO" id="GO:0006801">
    <property type="term" value="P:superoxide metabolic process"/>
    <property type="evidence" value="ECO:0007669"/>
    <property type="project" value="InterPro"/>
</dbReference>
<evidence type="ECO:0000313" key="6">
    <source>
        <dbReference type="Proteomes" id="UP000216885"/>
    </source>
</evidence>
<dbReference type="InterPro" id="IPR001424">
    <property type="entry name" value="SOD_Cu_Zn_dom"/>
</dbReference>
<comment type="caution">
    <text evidence="5">The sequence shown here is derived from an EMBL/GenBank/DDBJ whole genome shotgun (WGS) entry which is preliminary data.</text>
</comment>
<evidence type="ECO:0000313" key="5">
    <source>
        <dbReference type="EMBL" id="OZI53138.1"/>
    </source>
</evidence>
<name>A0A261TTY9_9BORD</name>
<protein>
    <submittedName>
        <fullName evidence="5">Superoxide dismutase</fullName>
    </submittedName>
</protein>
<dbReference type="OrthoDB" id="5431326at2"/>
<dbReference type="InterPro" id="IPR018152">
    <property type="entry name" value="SOD_Cu/Zn_BS"/>
</dbReference>
<dbReference type="EMBL" id="NEVQ01000019">
    <property type="protein sequence ID" value="OZI53138.1"/>
    <property type="molecule type" value="Genomic_DNA"/>
</dbReference>
<dbReference type="Proteomes" id="UP000216885">
    <property type="component" value="Unassembled WGS sequence"/>
</dbReference>
<accession>A0A261TTY9</accession>
<keyword evidence="3" id="KW-0732">Signal</keyword>
<dbReference type="GO" id="GO:0005507">
    <property type="term" value="F:copper ion binding"/>
    <property type="evidence" value="ECO:0007669"/>
    <property type="project" value="InterPro"/>
</dbReference>
<gene>
    <name evidence="5" type="ORF">CAL20_19270</name>
</gene>
<feature type="region of interest" description="Disordered" evidence="2">
    <location>
        <begin position="72"/>
        <end position="113"/>
    </location>
</feature>
<evidence type="ECO:0000256" key="1">
    <source>
        <dbReference type="ARBA" id="ARBA00010457"/>
    </source>
</evidence>
<evidence type="ECO:0000256" key="3">
    <source>
        <dbReference type="SAM" id="SignalP"/>
    </source>
</evidence>
<dbReference type="SUPFAM" id="SSF49329">
    <property type="entry name" value="Cu,Zn superoxide dismutase-like"/>
    <property type="match status" value="1"/>
</dbReference>
<evidence type="ECO:0000256" key="2">
    <source>
        <dbReference type="SAM" id="MobiDB-lite"/>
    </source>
</evidence>
<feature type="compositionally biased region" description="Basic and acidic residues" evidence="2">
    <location>
        <begin position="95"/>
        <end position="113"/>
    </location>
</feature>
<organism evidence="5 6">
    <name type="scientific">Bordetella genomosp. 4</name>
    <dbReference type="NCBI Taxonomy" id="463044"/>
    <lineage>
        <taxon>Bacteria</taxon>
        <taxon>Pseudomonadati</taxon>
        <taxon>Pseudomonadota</taxon>
        <taxon>Betaproteobacteria</taxon>
        <taxon>Burkholderiales</taxon>
        <taxon>Alcaligenaceae</taxon>
        <taxon>Bordetella</taxon>
    </lineage>
</organism>
<proteinExistence type="inferred from homology"/>
<evidence type="ECO:0000259" key="4">
    <source>
        <dbReference type="Pfam" id="PF00080"/>
    </source>
</evidence>
<dbReference type="Gene3D" id="2.60.40.200">
    <property type="entry name" value="Superoxide dismutase, copper/zinc binding domain"/>
    <property type="match status" value="1"/>
</dbReference>
<dbReference type="PANTHER" id="PTHR10003">
    <property type="entry name" value="SUPEROXIDE DISMUTASE CU-ZN -RELATED"/>
    <property type="match status" value="1"/>
</dbReference>
<sequence>MKRHLKVTLLAGLLGLAANAYADVTVPLHQATDKGPGQEIGSVSLADSKYGLVLTPNLKDLPPGVHGFHVHDKGSCDATQQDGKTVPAGGAGGHYDPDGTKKHSTPWDDGGHRGDLPALYVGADGTATTPVLAPRLKLSEVQGRALMVHAGGDNHSDHPKPLGGGAGRIACGVIPK</sequence>
<dbReference type="CDD" id="cd00305">
    <property type="entry name" value="Cu-Zn_Superoxide_Dismutase"/>
    <property type="match status" value="1"/>
</dbReference>
<dbReference type="RefSeq" id="WP_094822632.1">
    <property type="nucleotide sequence ID" value="NZ_NEVO01000013.1"/>
</dbReference>
<dbReference type="PROSITE" id="PS00087">
    <property type="entry name" value="SOD_CU_ZN_1"/>
    <property type="match status" value="1"/>
</dbReference>